<dbReference type="GO" id="GO:0016054">
    <property type="term" value="P:organic acid catabolic process"/>
    <property type="evidence" value="ECO:0007669"/>
    <property type="project" value="UniProtKB-ARBA"/>
</dbReference>
<dbReference type="InterPro" id="IPR006115">
    <property type="entry name" value="6PGDH_NADP-bd"/>
</dbReference>
<evidence type="ECO:0000313" key="3">
    <source>
        <dbReference type="Proteomes" id="UP000054870"/>
    </source>
</evidence>
<proteinExistence type="predicted"/>
<evidence type="ECO:0000259" key="1">
    <source>
        <dbReference type="Pfam" id="PF03446"/>
    </source>
</evidence>
<dbReference type="Proteomes" id="UP000054870">
    <property type="component" value="Unassembled WGS sequence"/>
</dbReference>
<dbReference type="InterPro" id="IPR036291">
    <property type="entry name" value="NAD(P)-bd_dom_sf"/>
</dbReference>
<accession>A0A158D429</accession>
<dbReference type="PROSITE" id="PS00895">
    <property type="entry name" value="3_HYDROXYISOBUT_DH"/>
    <property type="match status" value="1"/>
</dbReference>
<organism evidence="2 3">
    <name type="scientific">Caballeronia catudaia</name>
    <dbReference type="NCBI Taxonomy" id="1777136"/>
    <lineage>
        <taxon>Bacteria</taxon>
        <taxon>Pseudomonadati</taxon>
        <taxon>Pseudomonadota</taxon>
        <taxon>Betaproteobacteria</taxon>
        <taxon>Burkholderiales</taxon>
        <taxon>Burkholderiaceae</taxon>
        <taxon>Caballeronia</taxon>
    </lineage>
</organism>
<dbReference type="GO" id="GO:0050661">
    <property type="term" value="F:NADP binding"/>
    <property type="evidence" value="ECO:0007669"/>
    <property type="project" value="InterPro"/>
</dbReference>
<dbReference type="AlphaFoldDB" id="A0A158D429"/>
<reference evidence="2" key="1">
    <citation type="submission" date="2016-01" db="EMBL/GenBank/DDBJ databases">
        <authorList>
            <person name="Peeters C."/>
        </authorList>
    </citation>
    <scope>NUCLEOTIDE SEQUENCE [LARGE SCALE GENOMIC DNA]</scope>
    <source>
        <strain evidence="2">LMG 29318</strain>
    </source>
</reference>
<name>A0A158D429_9BURK</name>
<sequence length="81" mass="8827">MVNVISQRLENRMQKAGFIGLGIMGTPMAANLRKGGVELVAFTQGFRQQVCGRSAYSRRAKGSFRGELPFKRPLTALANVA</sequence>
<keyword evidence="3" id="KW-1185">Reference proteome</keyword>
<dbReference type="InterPro" id="IPR002204">
    <property type="entry name" value="3-OH-isobutyrate_DH-rel_CS"/>
</dbReference>
<gene>
    <name evidence="2" type="ORF">AWB75_06171</name>
</gene>
<feature type="domain" description="6-phosphogluconate dehydrogenase NADP-binding" evidence="1">
    <location>
        <begin position="16"/>
        <end position="43"/>
    </location>
</feature>
<comment type="caution">
    <text evidence="2">The sequence shown here is derived from an EMBL/GenBank/DDBJ whole genome shotgun (WGS) entry which is preliminary data.</text>
</comment>
<dbReference type="EMBL" id="FCOF02000049">
    <property type="protein sequence ID" value="SAK89395.1"/>
    <property type="molecule type" value="Genomic_DNA"/>
</dbReference>
<dbReference type="SUPFAM" id="SSF51735">
    <property type="entry name" value="NAD(P)-binding Rossmann-fold domains"/>
    <property type="match status" value="1"/>
</dbReference>
<dbReference type="Gene3D" id="3.40.50.720">
    <property type="entry name" value="NAD(P)-binding Rossmann-like Domain"/>
    <property type="match status" value="1"/>
</dbReference>
<protein>
    <submittedName>
        <fullName evidence="2">Tartronate semialdehyde reductase</fullName>
    </submittedName>
</protein>
<dbReference type="GO" id="GO:0016491">
    <property type="term" value="F:oxidoreductase activity"/>
    <property type="evidence" value="ECO:0007669"/>
    <property type="project" value="InterPro"/>
</dbReference>
<evidence type="ECO:0000313" key="2">
    <source>
        <dbReference type="EMBL" id="SAK89395.1"/>
    </source>
</evidence>
<dbReference type="Pfam" id="PF03446">
    <property type="entry name" value="NAD_binding_2"/>
    <property type="match status" value="1"/>
</dbReference>